<comment type="caution">
    <text evidence="1">The sequence shown here is derived from an EMBL/GenBank/DDBJ whole genome shotgun (WGS) entry which is preliminary data.</text>
</comment>
<dbReference type="RefSeq" id="WP_377502269.1">
    <property type="nucleotide sequence ID" value="NZ_JBHULU010000001.1"/>
</dbReference>
<evidence type="ECO:0000313" key="2">
    <source>
        <dbReference type="Proteomes" id="UP001597544"/>
    </source>
</evidence>
<organism evidence="1 2">
    <name type="scientific">Pontibacter locisalis</name>
    <dbReference type="NCBI Taxonomy" id="1719035"/>
    <lineage>
        <taxon>Bacteria</taxon>
        <taxon>Pseudomonadati</taxon>
        <taxon>Bacteroidota</taxon>
        <taxon>Cytophagia</taxon>
        <taxon>Cytophagales</taxon>
        <taxon>Hymenobacteraceae</taxon>
        <taxon>Pontibacter</taxon>
    </lineage>
</organism>
<evidence type="ECO:0008006" key="3">
    <source>
        <dbReference type="Google" id="ProtNLM"/>
    </source>
</evidence>
<dbReference type="Proteomes" id="UP001597544">
    <property type="component" value="Unassembled WGS sequence"/>
</dbReference>
<evidence type="ECO:0000313" key="1">
    <source>
        <dbReference type="EMBL" id="MFD2512349.1"/>
    </source>
</evidence>
<dbReference type="EMBL" id="JBHULU010000001">
    <property type="protein sequence ID" value="MFD2512349.1"/>
    <property type="molecule type" value="Genomic_DNA"/>
</dbReference>
<name>A0ABW5IGL5_9BACT</name>
<accession>A0ABW5IGL5</accession>
<protein>
    <recommendedName>
        <fullName evidence="3">SpoIIAA-like</fullName>
    </recommendedName>
</protein>
<proteinExistence type="predicted"/>
<gene>
    <name evidence="1" type="ORF">ACFSRY_00605</name>
</gene>
<sequence>MKNYERYINVRVDSPHKIIHTEWTRSVSGSEFRRGLLEIQKLILKENLENWLICASVFIPPVALDQKWTIEHLFPHFLNSSLRKIAVVLPGDHFLHMLANSMIEKTYRLYGHRIQLECFSRVEHARHWLLTLDETQGALSA</sequence>
<keyword evidence="2" id="KW-1185">Reference proteome</keyword>
<reference evidence="2" key="1">
    <citation type="journal article" date="2019" name="Int. J. Syst. Evol. Microbiol.">
        <title>The Global Catalogue of Microorganisms (GCM) 10K type strain sequencing project: providing services to taxonomists for standard genome sequencing and annotation.</title>
        <authorList>
            <consortium name="The Broad Institute Genomics Platform"/>
            <consortium name="The Broad Institute Genome Sequencing Center for Infectious Disease"/>
            <person name="Wu L."/>
            <person name="Ma J."/>
        </authorList>
    </citation>
    <scope>NUCLEOTIDE SEQUENCE [LARGE SCALE GENOMIC DNA]</scope>
    <source>
        <strain evidence="2">KCTC 42498</strain>
    </source>
</reference>